<reference evidence="2 3" key="1">
    <citation type="submission" date="2021-03" db="EMBL/GenBank/DDBJ databases">
        <title>Antimicrobial resistance genes in bacteria isolated from Japanese honey, and their potential for conferring macrolide and lincosamide resistance in the American foulbrood pathogen Paenibacillus larvae.</title>
        <authorList>
            <person name="Okamoto M."/>
            <person name="Kumagai M."/>
            <person name="Kanamori H."/>
            <person name="Takamatsu D."/>
        </authorList>
    </citation>
    <scope>NUCLEOTIDE SEQUENCE [LARGE SCALE GENOMIC DNA]</scope>
    <source>
        <strain evidence="2 3">J21TS7</strain>
    </source>
</reference>
<evidence type="ECO:0000313" key="2">
    <source>
        <dbReference type="EMBL" id="GIO54405.1"/>
    </source>
</evidence>
<evidence type="ECO:0000256" key="1">
    <source>
        <dbReference type="SAM" id="Phobius"/>
    </source>
</evidence>
<keyword evidence="3" id="KW-1185">Reference proteome</keyword>
<keyword evidence="1" id="KW-0812">Transmembrane</keyword>
<organism evidence="2 3">
    <name type="scientific">Paenibacillus cineris</name>
    <dbReference type="NCBI Taxonomy" id="237530"/>
    <lineage>
        <taxon>Bacteria</taxon>
        <taxon>Bacillati</taxon>
        <taxon>Bacillota</taxon>
        <taxon>Bacilli</taxon>
        <taxon>Bacillales</taxon>
        <taxon>Paenibacillaceae</taxon>
        <taxon>Paenibacillus</taxon>
    </lineage>
</organism>
<evidence type="ECO:0000313" key="3">
    <source>
        <dbReference type="Proteomes" id="UP000676601"/>
    </source>
</evidence>
<dbReference type="Proteomes" id="UP000676601">
    <property type="component" value="Unassembled WGS sequence"/>
</dbReference>
<dbReference type="EMBL" id="BORU01000001">
    <property type="protein sequence ID" value="GIO54405.1"/>
    <property type="molecule type" value="Genomic_DNA"/>
</dbReference>
<gene>
    <name evidence="2" type="ORF">J21TS7_27230</name>
</gene>
<keyword evidence="1" id="KW-0472">Membrane</keyword>
<sequence length="114" mass="12501">MVISVVAVADDTDREDRTQEIVVRFAATACCWKRGLRIRFLVQPDADRTDRSRVGDGPVLTGGRPHASTLAGPAKWGSAVAIVIAGQIISLILGVLFGTWVTMTFDWRTTFWIV</sequence>
<keyword evidence="1" id="KW-1133">Transmembrane helix</keyword>
<feature type="transmembrane region" description="Helical" evidence="1">
    <location>
        <begin position="79"/>
        <end position="101"/>
    </location>
</feature>
<dbReference type="InterPro" id="IPR036259">
    <property type="entry name" value="MFS_trans_sf"/>
</dbReference>
<accession>A0ABQ4LDR0</accession>
<evidence type="ECO:0008006" key="4">
    <source>
        <dbReference type="Google" id="ProtNLM"/>
    </source>
</evidence>
<dbReference type="SUPFAM" id="SSF103473">
    <property type="entry name" value="MFS general substrate transporter"/>
    <property type="match status" value="1"/>
</dbReference>
<protein>
    <recommendedName>
        <fullName evidence="4">Major facilitator superfamily (MFS) profile domain-containing protein</fullName>
    </recommendedName>
</protein>
<proteinExistence type="predicted"/>
<comment type="caution">
    <text evidence="2">The sequence shown here is derived from an EMBL/GenBank/DDBJ whole genome shotgun (WGS) entry which is preliminary data.</text>
</comment>
<name>A0ABQ4LDR0_9BACL</name>